<gene>
    <name evidence="1" type="ORF">VCR5J5_1370277</name>
</gene>
<comment type="caution">
    <text evidence="1">The sequence shown here is derived from an EMBL/GenBank/DDBJ whole genome shotgun (WGS) entry which is preliminary data.</text>
</comment>
<evidence type="ECO:0000313" key="1">
    <source>
        <dbReference type="EMBL" id="CDT04281.1"/>
    </source>
</evidence>
<dbReference type="Proteomes" id="UP000049495">
    <property type="component" value="Unassembled WGS sequence"/>
</dbReference>
<evidence type="ECO:0000313" key="2">
    <source>
        <dbReference type="Proteomes" id="UP000049495"/>
    </source>
</evidence>
<accession>A0A822MTM6</accession>
<organism evidence="1 2">
    <name type="scientific">Vibrio crassostreae</name>
    <dbReference type="NCBI Taxonomy" id="246167"/>
    <lineage>
        <taxon>Bacteria</taxon>
        <taxon>Pseudomonadati</taxon>
        <taxon>Pseudomonadota</taxon>
        <taxon>Gammaproteobacteria</taxon>
        <taxon>Vibrionales</taxon>
        <taxon>Vibrionaceae</taxon>
        <taxon>Vibrio</taxon>
    </lineage>
</organism>
<proteinExistence type="predicted"/>
<name>A0A822MTM6_9VIBR</name>
<dbReference type="EMBL" id="CCJV01000043">
    <property type="protein sequence ID" value="CDT04281.1"/>
    <property type="molecule type" value="Genomic_DNA"/>
</dbReference>
<reference evidence="2" key="1">
    <citation type="submission" date="2014-06" db="EMBL/GenBank/DDBJ databases">
        <authorList>
            <person name="Le Roux Frederique"/>
        </authorList>
    </citation>
    <scope>NUCLEOTIDE SEQUENCE [LARGE SCALE GENOMIC DNA]</scope>
    <source>
        <strain evidence="2">J5-5</strain>
    </source>
</reference>
<sequence length="44" mass="5046">MLMSRRKADDGDCAHPDAELHETYLNVRDGLTRHTGAHKNWKVV</sequence>
<dbReference type="AlphaFoldDB" id="A0A822MTM6"/>
<protein>
    <submittedName>
        <fullName evidence="1">Uncharacterized protein</fullName>
    </submittedName>
</protein>